<dbReference type="Proteomes" id="UP000033188">
    <property type="component" value="Chromosome 1"/>
</dbReference>
<name>A0A061D505_BABBI</name>
<accession>A0A061D505</accession>
<dbReference type="Pfam" id="PF16201">
    <property type="entry name" value="NopRA1"/>
    <property type="match status" value="1"/>
</dbReference>
<keyword evidence="3" id="KW-1185">Reference proteome</keyword>
<evidence type="ECO:0000313" key="2">
    <source>
        <dbReference type="EMBL" id="CDR94044.1"/>
    </source>
</evidence>
<evidence type="ECO:0000313" key="3">
    <source>
        <dbReference type="Proteomes" id="UP000033188"/>
    </source>
</evidence>
<reference evidence="3" key="1">
    <citation type="journal article" date="2014" name="Nucleic Acids Res.">
        <title>The evolutionary dynamics of variant antigen genes in Babesia reveal a history of genomic innovation underlying host-parasite interaction.</title>
        <authorList>
            <person name="Jackson A.P."/>
            <person name="Otto T.D."/>
            <person name="Darby A."/>
            <person name="Ramaprasad A."/>
            <person name="Xia D."/>
            <person name="Echaide I.E."/>
            <person name="Farber M."/>
            <person name="Gahlot S."/>
            <person name="Gamble J."/>
            <person name="Gupta D."/>
            <person name="Gupta Y."/>
            <person name="Jackson L."/>
            <person name="Malandrin L."/>
            <person name="Malas T.B."/>
            <person name="Moussa E."/>
            <person name="Nair M."/>
            <person name="Reid A.J."/>
            <person name="Sanders M."/>
            <person name="Sharma J."/>
            <person name="Tracey A."/>
            <person name="Quail M.A."/>
            <person name="Weir W."/>
            <person name="Wastling J.M."/>
            <person name="Hall N."/>
            <person name="Willadsen P."/>
            <person name="Lingelbach K."/>
            <person name="Shiels B."/>
            <person name="Tait A."/>
            <person name="Berriman M."/>
            <person name="Allred D.R."/>
            <person name="Pain A."/>
        </authorList>
    </citation>
    <scope>NUCLEOTIDE SEQUENCE [LARGE SCALE GENOMIC DNA]</scope>
    <source>
        <strain evidence="3">Bond</strain>
    </source>
</reference>
<dbReference type="GO" id="GO:0000466">
    <property type="term" value="P:maturation of 5.8S rRNA from tricistronic rRNA transcript (SSU-rRNA, 5.8S rRNA, LSU-rRNA)"/>
    <property type="evidence" value="ECO:0007669"/>
    <property type="project" value="TreeGrafter"/>
</dbReference>
<dbReference type="OrthoDB" id="362025at2759"/>
<proteinExistence type="predicted"/>
<dbReference type="VEuPathDB" id="PiroplasmaDB:BBBOND_0103580"/>
<dbReference type="RefSeq" id="XP_012766230.1">
    <property type="nucleotide sequence ID" value="XM_012910776.1"/>
</dbReference>
<gene>
    <name evidence="2" type="ORF">BBBOND_0103580</name>
</gene>
<dbReference type="GO" id="GO:0000463">
    <property type="term" value="P:maturation of LSU-rRNA from tricistronic rRNA transcript (SSU-rRNA, 5.8S rRNA, LSU-rRNA)"/>
    <property type="evidence" value="ECO:0007669"/>
    <property type="project" value="TreeGrafter"/>
</dbReference>
<protein>
    <recommendedName>
        <fullName evidence="1">URB1 C-terminal domain-containing protein</fullName>
    </recommendedName>
</protein>
<organism evidence="2 3">
    <name type="scientific">Babesia bigemina</name>
    <dbReference type="NCBI Taxonomy" id="5866"/>
    <lineage>
        <taxon>Eukaryota</taxon>
        <taxon>Sar</taxon>
        <taxon>Alveolata</taxon>
        <taxon>Apicomplexa</taxon>
        <taxon>Aconoidasida</taxon>
        <taxon>Piroplasmida</taxon>
        <taxon>Babesiidae</taxon>
        <taxon>Babesia</taxon>
    </lineage>
</organism>
<feature type="domain" description="URB1 C-terminal" evidence="1">
    <location>
        <begin position="1538"/>
        <end position="1649"/>
    </location>
</feature>
<dbReference type="PANTHER" id="PTHR13500">
    <property type="entry name" value="NUCLEOLAR PRERIBOSOMAL-ASSOCIATED PROTEIN 1"/>
    <property type="match status" value="1"/>
</dbReference>
<dbReference type="InterPro" id="IPR032436">
    <property type="entry name" value="URB1_C"/>
</dbReference>
<dbReference type="InterPro" id="IPR039844">
    <property type="entry name" value="URB1"/>
</dbReference>
<dbReference type="OMA" id="ICTIRLF"/>
<dbReference type="KEGG" id="bbig:BBBOND_0103580"/>
<evidence type="ECO:0000259" key="1">
    <source>
        <dbReference type="Pfam" id="PF16201"/>
    </source>
</evidence>
<dbReference type="STRING" id="5866.A0A061D505"/>
<dbReference type="PANTHER" id="PTHR13500:SF0">
    <property type="entry name" value="NUCLEOLAR PRE-RIBOSOMAL-ASSOCIATED PROTEIN 1"/>
    <property type="match status" value="1"/>
</dbReference>
<sequence>MENEYCVTGLQVAAAIVRRDFQAICPSYTLADSDQQPKKKANTGQAKHEQVLYRPFNDDAAAVNRYLAASPRAVEVFDLLTSDEPEAQKPGLALLWFMLKRCPAAELKQQLADHVLTRLCERIPQLIALGDTALHYLLSTVLECLLAAPEESVRVFLTAFTFHKFLGKHAVRKGACSAFSVSRFYAGLVDSGVVEDVGLRDFLPTTSGDTCDVADVVELRHANSKKQLCILLMLGLKGFNIIRRSTVLHQIFEHVKQDGLLDSICTIRLFILVMANVISTQCATLSITLCNAQRSDLPENVIAAVAGALSNAIGQITTMPNVQHEWMIRLNGTVAATFRDFVTNVKDMCDVATLAKVLLKFDAMQLTIVEILLPFLKANAQLGRHYMPALRCRFNGVLEHIVLVKFATQWFKHISRLQINQGEALEYLPSFLNHSFFNAGLLSNNRWARLGTLRMLVALMRFVTSSAGNESCCDIHPDVREKMCNTIPDFKTLLNVKPAPKDQTAADGPSVSLNIKNETRIMLSNELKSVVTEESGDIILEIDDDDGLTEWLQCLHLYGIFVGIREGRSLYDPCKLLKEKVIIDNASEFAAVINNTDDETICTKKLRSVLRLDMALVDCLFSIGVGEIHKGVALNKVQSMCFNFVLRRYTELKAAMQRNSWDEPLIKSYMHKCEHYVNQVLKGSGVFPSDPSPWMGAIQSQEDYHIFLKIFNHCVQMPLDALLGSLTQKEAENPPTKYTCVNCITSLEFDGPLILRLSLEYLLHLCIDSKDALQCESCGNRRVNMVVALRNTGEEGNIDPLQYAKYILRACGNPSSGALKGHAKRVIQALLAKHDIVKEAYGTMKPQKAAVMVDAPSKIAFDAEMPSNDKQVPVQDTYLRACLVVIDAVDKFCTDTVFMQQCGRIIIEVLSTRQSELNGVSVIKQKWCKDRYAHFVDRCLQMDSFNLYTHLFSILVDLLGDDNRLEVAPSTFEGIEFNDDIRWMQLLYLKCRCTLEPEHITSSVDFKERFTSILRRICSGYRENATHKTAAALAISKLSKVVPPSLLEYQAAEVLKDVMEQLIMPENRCMCKDMLQCEFAFIKYIMDIASRLAETLPASEAETAIALLQSKPMLKLTDAVCELNRPNYFIGDTIESNLLTSHVTMLRSLVRFVGPRYTSNVTFDRAAVCRILEALKGCYRCSYDESDLALKDVIMTLVTVASRMVGDEKSMPLRLPAFQDFTCVNGLSSMNCESASDTNKLMNVEGSGTTSGDRGNLSHGVSRGWLTMISGFACISNASNWVCMNAKRVAMTLLKFPYKRGSETTNLKTTFRNLAILFPPAVRKANNRSDHIFGAITLINKILGSNSMYMQQLIVGDPYIYDVEYLVPFLTGRLCGMLCDQLYQYKLEFEDTFRQMEIRGIQLDHNYAPNRFAKWFSLSETTEAAGRIYAQIQHMQFNVALGESFSPVLMEQVVRNGVVELCILGLVSDKTRKYALKALGIVNKIIQNMIDAAIVRSALPGSSGPFKIRRVGLFGVYQLHSLICFIQRCQLYAKSGNDALHVLLASQVVRRVTKPEDPLYQLVNKYLLLRFEVKMDDVPLFFECFTVHNASDRLNCLSFILQLLLSSGHLLNDYGIMFRRRVFQQIMSFSLVETTTYEQRVQIYAFMQLFIKRNPGTVDELHSIGTATWIATASHVIWDAAFIDEKDLVFSTLMLSPLTLMARDLALATCRQHVDGSDGNGEIKINPQFKSPMVCDIESDDKSVHKRQIGITIESNIGDAVATFEALQRVAEAWYKIITHVPREKIANVTSDGYRIYLYALEEGLKNLSGTFLPPNAGAGGTTSSMIWTAVNTATLAVGRLNNVIADLL</sequence>
<dbReference type="EMBL" id="LK391707">
    <property type="protein sequence ID" value="CDR94044.1"/>
    <property type="molecule type" value="Genomic_DNA"/>
</dbReference>
<dbReference type="GeneID" id="24562585"/>
<dbReference type="GO" id="GO:0005730">
    <property type="term" value="C:nucleolus"/>
    <property type="evidence" value="ECO:0007669"/>
    <property type="project" value="TreeGrafter"/>
</dbReference>